<proteinExistence type="predicted"/>
<dbReference type="InterPro" id="IPR058240">
    <property type="entry name" value="rSAM_sf"/>
</dbReference>
<sequence length="295" mass="34713">MFIKRSKKLPWIMRKSLLYRSNVEYGDFCINHVEGCSNGCRYPCYAMIMKIRCGAIKSYEDWVKPKIVRNALELLEKEIPRYKDKINFVHLCFSTDPFMYRQKEVADLTLKIIERLNKEIIRCTVLTKGVYPKELTNTKKYSKENIYGITFVSLDKDFKKRFEPFSAPFKDRIKSLKYLHNKGLKTWVSMEPYPTPNLAQQDLSKILKEISFADKIIFGKLNYNVDASQSVYKKSKEFYEQCANKVISFCKKNEIECHIKDGTQKRDNKTTKKIFVKTASKNLKLECIKQPSLSF</sequence>
<dbReference type="PANTHER" id="PTHR43432">
    <property type="entry name" value="SLR0285 PROTEIN"/>
    <property type="match status" value="1"/>
</dbReference>
<dbReference type="AlphaFoldDB" id="A0A2G9YD62"/>
<name>A0A2G9YD62_9BACT</name>
<dbReference type="PANTHER" id="PTHR43432:SF6">
    <property type="entry name" value="RADICAL SAM CORE DOMAIN-CONTAINING PROTEIN"/>
    <property type="match status" value="1"/>
</dbReference>
<evidence type="ECO:0000256" key="3">
    <source>
        <dbReference type="ARBA" id="ARBA00023014"/>
    </source>
</evidence>
<dbReference type="SFLD" id="SFLDS00029">
    <property type="entry name" value="Radical_SAM"/>
    <property type="match status" value="1"/>
</dbReference>
<protein>
    <submittedName>
        <fullName evidence="5">Radical SAM protein</fullName>
    </submittedName>
</protein>
<keyword evidence="1" id="KW-0479">Metal-binding</keyword>
<dbReference type="GO" id="GO:0003824">
    <property type="term" value="F:catalytic activity"/>
    <property type="evidence" value="ECO:0007669"/>
    <property type="project" value="InterPro"/>
</dbReference>
<gene>
    <name evidence="5" type="ORF">COX44_01295</name>
</gene>
<accession>A0A2G9YD62</accession>
<comment type="caution">
    <text evidence="5">The sequence shown here is derived from an EMBL/GenBank/DDBJ whole genome shotgun (WGS) entry which is preliminary data.</text>
</comment>
<reference evidence="5 6" key="1">
    <citation type="submission" date="2017-09" db="EMBL/GenBank/DDBJ databases">
        <title>Depth-based differentiation of microbial function through sediment-hosted aquifers and enrichment of novel symbionts in the deep terrestrial subsurface.</title>
        <authorList>
            <person name="Probst A.J."/>
            <person name="Ladd B."/>
            <person name="Jarett J.K."/>
            <person name="Geller-Mcgrath D.E."/>
            <person name="Sieber C.M."/>
            <person name="Emerson J.B."/>
            <person name="Anantharaman K."/>
            <person name="Thomas B.C."/>
            <person name="Malmstrom R."/>
            <person name="Stieglmeier M."/>
            <person name="Klingl A."/>
            <person name="Woyke T."/>
            <person name="Ryan C.M."/>
            <person name="Banfield J.F."/>
        </authorList>
    </citation>
    <scope>NUCLEOTIDE SEQUENCE [LARGE SCALE GENOMIC DNA]</scope>
    <source>
        <strain evidence="5">CG23_combo_of_CG06-09_8_20_14_all_37_13</strain>
    </source>
</reference>
<dbReference type="SFLD" id="SFLDG01084">
    <property type="entry name" value="Uncharacterised_Radical_SAM_Su"/>
    <property type="match status" value="1"/>
</dbReference>
<evidence type="ECO:0000313" key="5">
    <source>
        <dbReference type="EMBL" id="PIP17175.1"/>
    </source>
</evidence>
<dbReference type="SUPFAM" id="SSF102114">
    <property type="entry name" value="Radical SAM enzymes"/>
    <property type="match status" value="1"/>
</dbReference>
<keyword evidence="3" id="KW-0411">Iron-sulfur</keyword>
<dbReference type="GO" id="GO:0046872">
    <property type="term" value="F:metal ion binding"/>
    <property type="evidence" value="ECO:0007669"/>
    <property type="project" value="UniProtKB-KW"/>
</dbReference>
<feature type="domain" description="Radical SAM core" evidence="4">
    <location>
        <begin position="30"/>
        <end position="206"/>
    </location>
</feature>
<dbReference type="Pfam" id="PF04055">
    <property type="entry name" value="Radical_SAM"/>
    <property type="match status" value="1"/>
</dbReference>
<dbReference type="InterPro" id="IPR007197">
    <property type="entry name" value="rSAM"/>
</dbReference>
<dbReference type="Gene3D" id="3.80.30.30">
    <property type="match status" value="1"/>
</dbReference>
<dbReference type="GO" id="GO:0051536">
    <property type="term" value="F:iron-sulfur cluster binding"/>
    <property type="evidence" value="ECO:0007669"/>
    <property type="project" value="UniProtKB-KW"/>
</dbReference>
<dbReference type="Proteomes" id="UP000231480">
    <property type="component" value="Unassembled WGS sequence"/>
</dbReference>
<dbReference type="EMBL" id="PCRH01000029">
    <property type="protein sequence ID" value="PIP17175.1"/>
    <property type="molecule type" value="Genomic_DNA"/>
</dbReference>
<evidence type="ECO:0000259" key="4">
    <source>
        <dbReference type="Pfam" id="PF04055"/>
    </source>
</evidence>
<organism evidence="5 6">
    <name type="scientific">Candidatus Portnoybacteria bacterium CG23_combo_of_CG06-09_8_20_14_all_37_13</name>
    <dbReference type="NCBI Taxonomy" id="1974819"/>
    <lineage>
        <taxon>Bacteria</taxon>
        <taxon>Candidatus Portnoyibacteriota</taxon>
    </lineage>
</organism>
<evidence type="ECO:0000256" key="1">
    <source>
        <dbReference type="ARBA" id="ARBA00022723"/>
    </source>
</evidence>
<evidence type="ECO:0000313" key="6">
    <source>
        <dbReference type="Proteomes" id="UP000231480"/>
    </source>
</evidence>
<evidence type="ECO:0000256" key="2">
    <source>
        <dbReference type="ARBA" id="ARBA00023004"/>
    </source>
</evidence>
<keyword evidence="2" id="KW-0408">Iron</keyword>
<dbReference type="InterPro" id="IPR040086">
    <property type="entry name" value="MJ0683-like"/>
</dbReference>